<name>A0AAD7G7C4_MYCRO</name>
<organism evidence="1 2">
    <name type="scientific">Mycena rosella</name>
    <name type="common">Pink bonnet</name>
    <name type="synonym">Agaricus rosellus</name>
    <dbReference type="NCBI Taxonomy" id="1033263"/>
    <lineage>
        <taxon>Eukaryota</taxon>
        <taxon>Fungi</taxon>
        <taxon>Dikarya</taxon>
        <taxon>Basidiomycota</taxon>
        <taxon>Agaricomycotina</taxon>
        <taxon>Agaricomycetes</taxon>
        <taxon>Agaricomycetidae</taxon>
        <taxon>Agaricales</taxon>
        <taxon>Marasmiineae</taxon>
        <taxon>Mycenaceae</taxon>
        <taxon>Mycena</taxon>
    </lineage>
</organism>
<dbReference type="AlphaFoldDB" id="A0AAD7G7C4"/>
<protein>
    <submittedName>
        <fullName evidence="1">Uncharacterized protein</fullName>
    </submittedName>
</protein>
<reference evidence="1" key="1">
    <citation type="submission" date="2023-03" db="EMBL/GenBank/DDBJ databases">
        <title>Massive genome expansion in bonnet fungi (Mycena s.s.) driven by repeated elements and novel gene families across ecological guilds.</title>
        <authorList>
            <consortium name="Lawrence Berkeley National Laboratory"/>
            <person name="Harder C.B."/>
            <person name="Miyauchi S."/>
            <person name="Viragh M."/>
            <person name="Kuo A."/>
            <person name="Thoen E."/>
            <person name="Andreopoulos B."/>
            <person name="Lu D."/>
            <person name="Skrede I."/>
            <person name="Drula E."/>
            <person name="Henrissat B."/>
            <person name="Morin E."/>
            <person name="Kohler A."/>
            <person name="Barry K."/>
            <person name="LaButti K."/>
            <person name="Morin E."/>
            <person name="Salamov A."/>
            <person name="Lipzen A."/>
            <person name="Mereny Z."/>
            <person name="Hegedus B."/>
            <person name="Baldrian P."/>
            <person name="Stursova M."/>
            <person name="Weitz H."/>
            <person name="Taylor A."/>
            <person name="Grigoriev I.V."/>
            <person name="Nagy L.G."/>
            <person name="Martin F."/>
            <person name="Kauserud H."/>
        </authorList>
    </citation>
    <scope>NUCLEOTIDE SEQUENCE</scope>
    <source>
        <strain evidence="1">CBHHK067</strain>
    </source>
</reference>
<keyword evidence="2" id="KW-1185">Reference proteome</keyword>
<accession>A0AAD7G7C4</accession>
<comment type="caution">
    <text evidence="1">The sequence shown here is derived from an EMBL/GenBank/DDBJ whole genome shotgun (WGS) entry which is preliminary data.</text>
</comment>
<gene>
    <name evidence="1" type="ORF">B0H17DRAFT_1140704</name>
</gene>
<evidence type="ECO:0000313" key="2">
    <source>
        <dbReference type="Proteomes" id="UP001221757"/>
    </source>
</evidence>
<evidence type="ECO:0000313" key="1">
    <source>
        <dbReference type="EMBL" id="KAJ7674145.1"/>
    </source>
</evidence>
<dbReference type="Proteomes" id="UP001221757">
    <property type="component" value="Unassembled WGS sequence"/>
</dbReference>
<proteinExistence type="predicted"/>
<sequence>MKNRNLKKNVVQGPWNDCSAYKNADGHIKKPGNIFGVDQMFNVVGTLNKWEQRIEHPMIVEKQRLNLVHAGKMEEDQFVGIRRDDRRGYRTGGQFVVVKIGEQAKRATLPSVNEERLYSNSDGPIPITGVAITGTMKEAWRASKIWEKISKI</sequence>
<dbReference type="EMBL" id="JARKIE010000158">
    <property type="protein sequence ID" value="KAJ7674145.1"/>
    <property type="molecule type" value="Genomic_DNA"/>
</dbReference>